<evidence type="ECO:0000313" key="1">
    <source>
        <dbReference type="EMBL" id="GAA1792368.1"/>
    </source>
</evidence>
<keyword evidence="2" id="KW-1185">Reference proteome</keyword>
<name>A0ABN2LLD0_9MICO</name>
<protein>
    <submittedName>
        <fullName evidence="1">Uncharacterized protein</fullName>
    </submittedName>
</protein>
<evidence type="ECO:0000313" key="2">
    <source>
        <dbReference type="Proteomes" id="UP001500851"/>
    </source>
</evidence>
<dbReference type="RefSeq" id="WP_344032167.1">
    <property type="nucleotide sequence ID" value="NZ_BAAAOB010000002.1"/>
</dbReference>
<comment type="caution">
    <text evidence="1">The sequence shown here is derived from an EMBL/GenBank/DDBJ whole genome shotgun (WGS) entry which is preliminary data.</text>
</comment>
<gene>
    <name evidence="1" type="ORF">GCM10009768_21710</name>
</gene>
<organism evidence="1 2">
    <name type="scientific">Leucobacter iarius</name>
    <dbReference type="NCBI Taxonomy" id="333963"/>
    <lineage>
        <taxon>Bacteria</taxon>
        <taxon>Bacillati</taxon>
        <taxon>Actinomycetota</taxon>
        <taxon>Actinomycetes</taxon>
        <taxon>Micrococcales</taxon>
        <taxon>Microbacteriaceae</taxon>
        <taxon>Leucobacter</taxon>
    </lineage>
</organism>
<dbReference type="EMBL" id="BAAAOB010000002">
    <property type="protein sequence ID" value="GAA1792368.1"/>
    <property type="molecule type" value="Genomic_DNA"/>
</dbReference>
<proteinExistence type="predicted"/>
<accession>A0ABN2LLD0</accession>
<reference evidence="1 2" key="1">
    <citation type="journal article" date="2019" name="Int. J. Syst. Evol. Microbiol.">
        <title>The Global Catalogue of Microorganisms (GCM) 10K type strain sequencing project: providing services to taxonomists for standard genome sequencing and annotation.</title>
        <authorList>
            <consortium name="The Broad Institute Genomics Platform"/>
            <consortium name="The Broad Institute Genome Sequencing Center for Infectious Disease"/>
            <person name="Wu L."/>
            <person name="Ma J."/>
        </authorList>
    </citation>
    <scope>NUCLEOTIDE SEQUENCE [LARGE SCALE GENOMIC DNA]</scope>
    <source>
        <strain evidence="1 2">JCM 14736</strain>
    </source>
</reference>
<dbReference type="Proteomes" id="UP001500851">
    <property type="component" value="Unassembled WGS sequence"/>
</dbReference>
<sequence>MPADPTGSLAQYLAALPEARVRTHAVVAAAIADRAATAPREQELLFIAGHAHPEYEDGADRFWHAVEQLMLAEPAGADELPLAWIGYDVVNRFTGRREAQGFLLTDRRLVVKDQVDGVFGTAAPRQYPLFVGSAGIAGSASEIASSATSSYDWEFARSLIDTDTASGLGLLLSELLVTAMETLQRLGAELAPEPPTSAELLGRVRELGLGSAVKLPDDPKHAKHFAKLAKKLPLDAGERILIACTDSTLIGAYGFLLTDRGARSKDLGEDPVFTPTEQFVPDQIRLAPDNAHRILLGPGEAHEIPTRFTEPQLAALLTLLREWGEGRLHADAA</sequence>